<comment type="caution">
    <text evidence="1">The sequence shown here is derived from an EMBL/GenBank/DDBJ whole genome shotgun (WGS) entry which is preliminary data.</text>
</comment>
<sequence>ILSHFRAGDNVEFDSTYPVFVNPRGRKVEPKFRSTADVDDFVAALPDKEMRDIDKNLSLRGEKYFHDYLWMTRWLIELSELIVMRADSAADRTTIEGHRRQGLRMEKRHDMIVWLVHAMNLIDQFADLLKYEPRWRSCDCKRCTYYRSPAWLKEKPKDLTPKTLTSKRFPFRL</sequence>
<name>A0A8S9TTE7_PHYIN</name>
<evidence type="ECO:0000313" key="2">
    <source>
        <dbReference type="Proteomes" id="UP000704712"/>
    </source>
</evidence>
<organism evidence="1 2">
    <name type="scientific">Phytophthora infestans</name>
    <name type="common">Potato late blight agent</name>
    <name type="synonym">Botrytis infestans</name>
    <dbReference type="NCBI Taxonomy" id="4787"/>
    <lineage>
        <taxon>Eukaryota</taxon>
        <taxon>Sar</taxon>
        <taxon>Stramenopiles</taxon>
        <taxon>Oomycota</taxon>
        <taxon>Peronosporomycetes</taxon>
        <taxon>Peronosporales</taxon>
        <taxon>Peronosporaceae</taxon>
        <taxon>Phytophthora</taxon>
    </lineage>
</organism>
<dbReference type="EMBL" id="JAACNO010002742">
    <property type="protein sequence ID" value="KAF4131243.1"/>
    <property type="molecule type" value="Genomic_DNA"/>
</dbReference>
<proteinExistence type="predicted"/>
<protein>
    <submittedName>
        <fullName evidence="1">Uncharacterized protein</fullName>
    </submittedName>
</protein>
<gene>
    <name evidence="1" type="ORF">GN958_ATG19498</name>
</gene>
<evidence type="ECO:0000313" key="1">
    <source>
        <dbReference type="EMBL" id="KAF4131243.1"/>
    </source>
</evidence>
<reference evidence="1" key="1">
    <citation type="submission" date="2020-03" db="EMBL/GenBank/DDBJ databases">
        <title>Hybrid Assembly of Korean Phytophthora infestans isolates.</title>
        <authorList>
            <person name="Prokchorchik M."/>
            <person name="Lee Y."/>
            <person name="Seo J."/>
            <person name="Cho J.-H."/>
            <person name="Park Y.-E."/>
            <person name="Jang D.-C."/>
            <person name="Im J.-S."/>
            <person name="Choi J.-G."/>
            <person name="Park H.-J."/>
            <person name="Lee G.-B."/>
            <person name="Lee Y.-G."/>
            <person name="Hong S.-Y."/>
            <person name="Cho K."/>
            <person name="Sohn K.H."/>
        </authorList>
    </citation>
    <scope>NUCLEOTIDE SEQUENCE</scope>
    <source>
        <strain evidence="1">KR_2_A2</strain>
    </source>
</reference>
<accession>A0A8S9TTE7</accession>
<feature type="non-terminal residue" evidence="1">
    <location>
        <position position="1"/>
    </location>
</feature>
<dbReference type="AlphaFoldDB" id="A0A8S9TTE7"/>
<dbReference type="Proteomes" id="UP000704712">
    <property type="component" value="Unassembled WGS sequence"/>
</dbReference>